<dbReference type="RefSeq" id="WP_130983084.1">
    <property type="nucleotide sequence ID" value="NZ_SISG01000002.1"/>
</dbReference>
<dbReference type="InterPro" id="IPR036890">
    <property type="entry name" value="HATPase_C_sf"/>
</dbReference>
<dbReference type="AlphaFoldDB" id="A0A4Q9GMC8"/>
<feature type="domain" description="Histidine kinase" evidence="10">
    <location>
        <begin position="186"/>
        <end position="379"/>
    </location>
</feature>
<dbReference type="PIRSF" id="PIRSF037434">
    <property type="entry name" value="STHK_ChrS"/>
    <property type="match status" value="1"/>
</dbReference>
<accession>A0A4Q9GMC8</accession>
<dbReference type="InterPro" id="IPR050482">
    <property type="entry name" value="Sensor_HK_TwoCompSys"/>
</dbReference>
<dbReference type="PANTHER" id="PTHR24421:SF10">
    <property type="entry name" value="NITRATE_NITRITE SENSOR PROTEIN NARQ"/>
    <property type="match status" value="1"/>
</dbReference>
<feature type="transmembrane region" description="Helical" evidence="9">
    <location>
        <begin position="102"/>
        <end position="123"/>
    </location>
</feature>
<evidence type="ECO:0000256" key="8">
    <source>
        <dbReference type="ARBA" id="ARBA00023012"/>
    </source>
</evidence>
<dbReference type="PROSITE" id="PS50109">
    <property type="entry name" value="HIS_KIN"/>
    <property type="match status" value="1"/>
</dbReference>
<keyword evidence="9" id="KW-0472">Membrane</keyword>
<comment type="caution">
    <text evidence="11">The sequence shown here is derived from an EMBL/GenBank/DDBJ whole genome shotgun (WGS) entry which is preliminary data.</text>
</comment>
<organism evidence="11 12">
    <name type="scientific">Glaciihabitans arcticus</name>
    <dbReference type="NCBI Taxonomy" id="2668039"/>
    <lineage>
        <taxon>Bacteria</taxon>
        <taxon>Bacillati</taxon>
        <taxon>Actinomycetota</taxon>
        <taxon>Actinomycetes</taxon>
        <taxon>Micrococcales</taxon>
        <taxon>Microbacteriaceae</taxon>
        <taxon>Glaciihabitans</taxon>
    </lineage>
</organism>
<keyword evidence="12" id="KW-1185">Reference proteome</keyword>
<sequence>MATLRWWHAAVIAVSLIVGAVAVIDGYRQEWRVAGVITLVVFVLAWFTVGRLAGGRPRLSLGYAVFLVIISGVLVAFDPNFATMQTITYPILWTIAPSVRTAIATSTATAVSVFFGLIVSLGTDSIGEAAIIAALSLGFAIGMGTWISRIWKLSDERLALVEQLQAAQTSLAALSRDAGVTSERERLAREIHDTIAQDLTGLVLLSQQSRRSLAAGDVSGAEQQLALLEESARLALSETRSLVAATSPAALDDGGIGPALQRLAQRFERETGIRIPVEVDVTAPLDRATEVVLLRCAQEGLANVRKHAGASSAALALTVGERGITLTLEDDGSGFDPASVGQGYGISGMRDRLALVSGSLDLETSPAGTRLIVTLPGALS</sequence>
<keyword evidence="7" id="KW-0067">ATP-binding</keyword>
<proteinExistence type="predicted"/>
<reference evidence="12" key="1">
    <citation type="submission" date="2019-02" db="EMBL/GenBank/DDBJ databases">
        <title>Glaciihabitans arcticus sp. nov., a psychrotolerant bacterium isolated from polar soil.</title>
        <authorList>
            <person name="Dahal R.H."/>
        </authorList>
    </citation>
    <scope>NUCLEOTIDE SEQUENCE [LARGE SCALE GENOMIC DNA]</scope>
    <source>
        <strain evidence="12">RP-3-7</strain>
    </source>
</reference>
<dbReference type="InterPro" id="IPR011712">
    <property type="entry name" value="Sig_transdc_His_kin_sub3_dim/P"/>
</dbReference>
<keyword evidence="5" id="KW-0547">Nucleotide-binding</keyword>
<gene>
    <name evidence="11" type="ORF">EYE40_15045</name>
</gene>
<dbReference type="GO" id="GO:0000155">
    <property type="term" value="F:phosphorelay sensor kinase activity"/>
    <property type="evidence" value="ECO:0007669"/>
    <property type="project" value="InterPro"/>
</dbReference>
<evidence type="ECO:0000256" key="5">
    <source>
        <dbReference type="ARBA" id="ARBA00022741"/>
    </source>
</evidence>
<evidence type="ECO:0000313" key="11">
    <source>
        <dbReference type="EMBL" id="TBN55513.1"/>
    </source>
</evidence>
<keyword evidence="9" id="KW-1133">Transmembrane helix</keyword>
<dbReference type="CDD" id="cd16917">
    <property type="entry name" value="HATPase_UhpB-NarQ-NarX-like"/>
    <property type="match status" value="1"/>
</dbReference>
<feature type="transmembrane region" description="Helical" evidence="9">
    <location>
        <begin position="129"/>
        <end position="147"/>
    </location>
</feature>
<feature type="transmembrane region" description="Helical" evidence="9">
    <location>
        <begin position="31"/>
        <end position="49"/>
    </location>
</feature>
<evidence type="ECO:0000256" key="9">
    <source>
        <dbReference type="SAM" id="Phobius"/>
    </source>
</evidence>
<dbReference type="PANTHER" id="PTHR24421">
    <property type="entry name" value="NITRATE/NITRITE SENSOR PROTEIN NARX-RELATED"/>
    <property type="match status" value="1"/>
</dbReference>
<dbReference type="InterPro" id="IPR005467">
    <property type="entry name" value="His_kinase_dom"/>
</dbReference>
<dbReference type="Pfam" id="PF02518">
    <property type="entry name" value="HATPase_c"/>
    <property type="match status" value="1"/>
</dbReference>
<dbReference type="GO" id="GO:0046983">
    <property type="term" value="F:protein dimerization activity"/>
    <property type="evidence" value="ECO:0007669"/>
    <property type="project" value="InterPro"/>
</dbReference>
<evidence type="ECO:0000259" key="10">
    <source>
        <dbReference type="PROSITE" id="PS50109"/>
    </source>
</evidence>
<evidence type="ECO:0000256" key="1">
    <source>
        <dbReference type="ARBA" id="ARBA00000085"/>
    </source>
</evidence>
<comment type="catalytic activity">
    <reaction evidence="1">
        <text>ATP + protein L-histidine = ADP + protein N-phospho-L-histidine.</text>
        <dbReference type="EC" id="2.7.13.3"/>
    </reaction>
</comment>
<evidence type="ECO:0000256" key="3">
    <source>
        <dbReference type="ARBA" id="ARBA00022553"/>
    </source>
</evidence>
<dbReference type="InterPro" id="IPR003594">
    <property type="entry name" value="HATPase_dom"/>
</dbReference>
<keyword evidence="6 11" id="KW-0418">Kinase</keyword>
<dbReference type="Gene3D" id="3.30.565.10">
    <property type="entry name" value="Histidine kinase-like ATPase, C-terminal domain"/>
    <property type="match status" value="1"/>
</dbReference>
<dbReference type="SUPFAM" id="SSF55874">
    <property type="entry name" value="ATPase domain of HSP90 chaperone/DNA topoisomerase II/histidine kinase"/>
    <property type="match status" value="1"/>
</dbReference>
<dbReference type="Gene3D" id="1.20.5.1930">
    <property type="match status" value="1"/>
</dbReference>
<evidence type="ECO:0000313" key="12">
    <source>
        <dbReference type="Proteomes" id="UP000294194"/>
    </source>
</evidence>
<feature type="transmembrane region" description="Helical" evidence="9">
    <location>
        <begin position="6"/>
        <end position="24"/>
    </location>
</feature>
<dbReference type="GO" id="GO:0016020">
    <property type="term" value="C:membrane"/>
    <property type="evidence" value="ECO:0007669"/>
    <property type="project" value="InterPro"/>
</dbReference>
<evidence type="ECO:0000256" key="7">
    <source>
        <dbReference type="ARBA" id="ARBA00022840"/>
    </source>
</evidence>
<evidence type="ECO:0000256" key="4">
    <source>
        <dbReference type="ARBA" id="ARBA00022679"/>
    </source>
</evidence>
<dbReference type="EC" id="2.7.13.3" evidence="2"/>
<keyword evidence="3" id="KW-0597">Phosphoprotein</keyword>
<keyword evidence="4" id="KW-0808">Transferase</keyword>
<dbReference type="Pfam" id="PF07730">
    <property type="entry name" value="HisKA_3"/>
    <property type="match status" value="1"/>
</dbReference>
<protein>
    <recommendedName>
        <fullName evidence="2">histidine kinase</fullName>
        <ecNumber evidence="2">2.7.13.3</ecNumber>
    </recommendedName>
</protein>
<name>A0A4Q9GMC8_9MICO</name>
<dbReference type="InterPro" id="IPR017205">
    <property type="entry name" value="Sig_transdc_His_kinase_ChrS"/>
</dbReference>
<feature type="transmembrane region" description="Helical" evidence="9">
    <location>
        <begin position="61"/>
        <end position="81"/>
    </location>
</feature>
<dbReference type="Proteomes" id="UP000294194">
    <property type="component" value="Unassembled WGS sequence"/>
</dbReference>
<keyword evidence="8" id="KW-0902">Two-component regulatory system</keyword>
<evidence type="ECO:0000256" key="2">
    <source>
        <dbReference type="ARBA" id="ARBA00012438"/>
    </source>
</evidence>
<dbReference type="GO" id="GO:0005524">
    <property type="term" value="F:ATP binding"/>
    <property type="evidence" value="ECO:0007669"/>
    <property type="project" value="UniProtKB-KW"/>
</dbReference>
<keyword evidence="9" id="KW-0812">Transmembrane</keyword>
<dbReference type="EMBL" id="SISG01000002">
    <property type="protein sequence ID" value="TBN55513.1"/>
    <property type="molecule type" value="Genomic_DNA"/>
</dbReference>
<evidence type="ECO:0000256" key="6">
    <source>
        <dbReference type="ARBA" id="ARBA00022777"/>
    </source>
</evidence>
<dbReference type="SMART" id="SM00387">
    <property type="entry name" value="HATPase_c"/>
    <property type="match status" value="1"/>
</dbReference>